<dbReference type="Gene3D" id="3.40.50.720">
    <property type="entry name" value="NAD(P)-binding Rossmann-like Domain"/>
    <property type="match status" value="1"/>
</dbReference>
<keyword evidence="4 8" id="KW-0521">NADP</keyword>
<dbReference type="GO" id="GO:0019632">
    <property type="term" value="P:shikimate metabolic process"/>
    <property type="evidence" value="ECO:0007669"/>
    <property type="project" value="InterPro"/>
</dbReference>
<dbReference type="GO" id="GO:0004764">
    <property type="term" value="F:shikimate 3-dehydrogenase (NADP+) activity"/>
    <property type="evidence" value="ECO:0007669"/>
    <property type="project" value="UniProtKB-UniRule"/>
</dbReference>
<dbReference type="SUPFAM" id="SSF51735">
    <property type="entry name" value="NAD(P)-binding Rossmann-fold domains"/>
    <property type="match status" value="1"/>
</dbReference>
<comment type="subunit">
    <text evidence="8">Homodimer.</text>
</comment>
<feature type="domain" description="Quinate/shikimate 5-dehydrogenase/glutamyl-tRNA reductase" evidence="9">
    <location>
        <begin position="112"/>
        <end position="190"/>
    </location>
</feature>
<sequence length="271" mass="29463">MKRFAVFGNPIKQSISPIIHQHFADQAGLSIQYDRKLSTTEQFIEDISHFFSNSECVGCNITAPFKEQAFQLVSHRDDSARLAKAVNTIYRNDKNELCGANTDGVGLVNDIKRTVTELSGKRVLLLGAGGAARGALFPLLAESVASIAIANRTYAKAEQLAVEVNNERVTAVDIHKCEQKFDVVINSTSAGLTGGIPELGRLSFSEVSLTYDMVYQKVLTPFLAHAQKNGSENVCDGLGMLVGQAAAAFTIWTGYRPDTSDLLVMLRTQMS</sequence>
<dbReference type="HAMAP" id="MF_00222">
    <property type="entry name" value="Shikimate_DH_AroE"/>
    <property type="match status" value="1"/>
</dbReference>
<dbReference type="GO" id="GO:0008652">
    <property type="term" value="P:amino acid biosynthetic process"/>
    <property type="evidence" value="ECO:0007669"/>
    <property type="project" value="UniProtKB-KW"/>
</dbReference>
<accession>A0A3N5XZN7</accession>
<evidence type="ECO:0000256" key="3">
    <source>
        <dbReference type="ARBA" id="ARBA00022605"/>
    </source>
</evidence>
<dbReference type="PANTHER" id="PTHR21089:SF1">
    <property type="entry name" value="BIFUNCTIONAL 3-DEHYDROQUINATE DEHYDRATASE_SHIKIMATE DEHYDROGENASE, CHLOROPLASTIC"/>
    <property type="match status" value="1"/>
</dbReference>
<feature type="binding site" evidence="8">
    <location>
        <position position="62"/>
    </location>
    <ligand>
        <name>shikimate</name>
        <dbReference type="ChEBI" id="CHEBI:36208"/>
    </ligand>
</feature>
<gene>
    <name evidence="8" type="primary">aroE</name>
    <name evidence="12" type="ORF">DRW07_12075</name>
</gene>
<feature type="domain" description="SDH C-terminal" evidence="11">
    <location>
        <begin position="237"/>
        <end position="259"/>
    </location>
</feature>
<dbReference type="OrthoDB" id="9776868at2"/>
<dbReference type="InterPro" id="IPR013708">
    <property type="entry name" value="Shikimate_DH-bd_N"/>
</dbReference>
<dbReference type="EMBL" id="RPOK01000003">
    <property type="protein sequence ID" value="RPJ66807.1"/>
    <property type="molecule type" value="Genomic_DNA"/>
</dbReference>
<dbReference type="InterPro" id="IPR041121">
    <property type="entry name" value="SDH_C"/>
</dbReference>
<dbReference type="InterPro" id="IPR022893">
    <property type="entry name" value="Shikimate_DH_fam"/>
</dbReference>
<evidence type="ECO:0000256" key="6">
    <source>
        <dbReference type="ARBA" id="ARBA00023141"/>
    </source>
</evidence>
<keyword evidence="6 8" id="KW-0057">Aromatic amino acid biosynthesis</keyword>
<feature type="binding site" evidence="8">
    <location>
        <position position="87"/>
    </location>
    <ligand>
        <name>shikimate</name>
        <dbReference type="ChEBI" id="CHEBI:36208"/>
    </ligand>
</feature>
<dbReference type="Pfam" id="PF08501">
    <property type="entry name" value="Shikimate_dh_N"/>
    <property type="match status" value="1"/>
</dbReference>
<evidence type="ECO:0000313" key="12">
    <source>
        <dbReference type="EMBL" id="RPJ66807.1"/>
    </source>
</evidence>
<feature type="binding site" evidence="8">
    <location>
        <position position="213"/>
    </location>
    <ligand>
        <name>NADP(+)</name>
        <dbReference type="ChEBI" id="CHEBI:58349"/>
    </ligand>
</feature>
<dbReference type="Gene3D" id="3.40.50.10860">
    <property type="entry name" value="Leucine Dehydrogenase, chain A, domain 1"/>
    <property type="match status" value="1"/>
</dbReference>
<feature type="binding site" evidence="8">
    <location>
        <begin position="127"/>
        <end position="131"/>
    </location>
    <ligand>
        <name>NADP(+)</name>
        <dbReference type="ChEBI" id="CHEBI:58349"/>
    </ligand>
</feature>
<dbReference type="GO" id="GO:0009423">
    <property type="term" value="P:chorismate biosynthetic process"/>
    <property type="evidence" value="ECO:0007669"/>
    <property type="project" value="UniProtKB-UniRule"/>
</dbReference>
<dbReference type="SUPFAM" id="SSF53223">
    <property type="entry name" value="Aminoacid dehydrogenase-like, N-terminal domain"/>
    <property type="match status" value="1"/>
</dbReference>
<dbReference type="NCBIfam" id="TIGR00507">
    <property type="entry name" value="aroE"/>
    <property type="match status" value="1"/>
</dbReference>
<evidence type="ECO:0000256" key="8">
    <source>
        <dbReference type="HAMAP-Rule" id="MF_00222"/>
    </source>
</evidence>
<dbReference type="InterPro" id="IPR046346">
    <property type="entry name" value="Aminoacid_DH-like_N_sf"/>
</dbReference>
<dbReference type="InterPro" id="IPR011342">
    <property type="entry name" value="Shikimate_DH"/>
</dbReference>
<evidence type="ECO:0000259" key="9">
    <source>
        <dbReference type="Pfam" id="PF01488"/>
    </source>
</evidence>
<comment type="similarity">
    <text evidence="8">Belongs to the shikimate dehydrogenase family.</text>
</comment>
<dbReference type="NCBIfam" id="NF001310">
    <property type="entry name" value="PRK00258.1-2"/>
    <property type="match status" value="1"/>
</dbReference>
<dbReference type="AlphaFoldDB" id="A0A3N5XZN7"/>
<proteinExistence type="inferred from homology"/>
<dbReference type="Proteomes" id="UP000275281">
    <property type="component" value="Unassembled WGS sequence"/>
</dbReference>
<evidence type="ECO:0000313" key="13">
    <source>
        <dbReference type="Proteomes" id="UP000275281"/>
    </source>
</evidence>
<comment type="function">
    <text evidence="8">Involved in the biosynthesis of the chorismate, which leads to the biosynthesis of aromatic amino acids. Catalyzes the reversible NADPH linked reduction of 3-dehydroshikimate (DHSA) to yield shikimate (SA).</text>
</comment>
<dbReference type="RefSeq" id="WP_124028163.1">
    <property type="nucleotide sequence ID" value="NZ_JBHRSN010000006.1"/>
</dbReference>
<dbReference type="GO" id="GO:0009073">
    <property type="term" value="P:aromatic amino acid family biosynthetic process"/>
    <property type="evidence" value="ECO:0007669"/>
    <property type="project" value="UniProtKB-KW"/>
</dbReference>
<feature type="domain" description="Shikimate dehydrogenase substrate binding N-terminal" evidence="10">
    <location>
        <begin position="6"/>
        <end position="89"/>
    </location>
</feature>
<feature type="binding site" evidence="8">
    <location>
        <begin position="14"/>
        <end position="16"/>
    </location>
    <ligand>
        <name>shikimate</name>
        <dbReference type="ChEBI" id="CHEBI:36208"/>
    </ligand>
</feature>
<feature type="binding site" evidence="8">
    <location>
        <position position="215"/>
    </location>
    <ligand>
        <name>shikimate</name>
        <dbReference type="ChEBI" id="CHEBI:36208"/>
    </ligand>
</feature>
<evidence type="ECO:0000256" key="7">
    <source>
        <dbReference type="ARBA" id="ARBA00049442"/>
    </source>
</evidence>
<dbReference type="GO" id="GO:0005829">
    <property type="term" value="C:cytosol"/>
    <property type="evidence" value="ECO:0007669"/>
    <property type="project" value="TreeGrafter"/>
</dbReference>
<feature type="binding site" evidence="8">
    <location>
        <position position="103"/>
    </location>
    <ligand>
        <name>shikimate</name>
        <dbReference type="ChEBI" id="CHEBI:36208"/>
    </ligand>
</feature>
<evidence type="ECO:0000256" key="4">
    <source>
        <dbReference type="ARBA" id="ARBA00022857"/>
    </source>
</evidence>
<dbReference type="EC" id="1.1.1.25" evidence="2 8"/>
<dbReference type="InterPro" id="IPR036291">
    <property type="entry name" value="NAD(P)-bd_dom_sf"/>
</dbReference>
<feature type="binding site" evidence="8">
    <location>
        <position position="244"/>
    </location>
    <ligand>
        <name>shikimate</name>
        <dbReference type="ChEBI" id="CHEBI:36208"/>
    </ligand>
</feature>
<evidence type="ECO:0000256" key="5">
    <source>
        <dbReference type="ARBA" id="ARBA00023002"/>
    </source>
</evidence>
<evidence type="ECO:0000259" key="11">
    <source>
        <dbReference type="Pfam" id="PF18317"/>
    </source>
</evidence>
<organism evidence="12 13">
    <name type="scientific">Alteromonas sediminis</name>
    <dbReference type="NCBI Taxonomy" id="2259342"/>
    <lineage>
        <taxon>Bacteria</taxon>
        <taxon>Pseudomonadati</taxon>
        <taxon>Pseudomonadota</taxon>
        <taxon>Gammaproteobacteria</taxon>
        <taxon>Alteromonadales</taxon>
        <taxon>Alteromonadaceae</taxon>
        <taxon>Alteromonas/Salinimonas group</taxon>
        <taxon>Alteromonas</taxon>
    </lineage>
</organism>
<dbReference type="Pfam" id="PF01488">
    <property type="entry name" value="Shikimate_DH"/>
    <property type="match status" value="1"/>
</dbReference>
<keyword evidence="3 8" id="KW-0028">Amino-acid biosynthesis</keyword>
<feature type="binding site" evidence="8">
    <location>
        <begin position="151"/>
        <end position="156"/>
    </location>
    <ligand>
        <name>NADP(+)</name>
        <dbReference type="ChEBI" id="CHEBI:58349"/>
    </ligand>
</feature>
<name>A0A3N5XZN7_9ALTE</name>
<keyword evidence="5 8" id="KW-0560">Oxidoreductase</keyword>
<evidence type="ECO:0000256" key="2">
    <source>
        <dbReference type="ARBA" id="ARBA00012962"/>
    </source>
</evidence>
<dbReference type="CDD" id="cd01065">
    <property type="entry name" value="NAD_bind_Shikimate_DH"/>
    <property type="match status" value="1"/>
</dbReference>
<comment type="caution">
    <text evidence="12">The sequence shown here is derived from an EMBL/GenBank/DDBJ whole genome shotgun (WGS) entry which is preliminary data.</text>
</comment>
<protein>
    <recommendedName>
        <fullName evidence="2 8">Shikimate dehydrogenase (NADP(+))</fullName>
        <shortName evidence="8">SDH</shortName>
        <ecNumber evidence="2 8">1.1.1.25</ecNumber>
    </recommendedName>
</protein>
<feature type="active site" description="Proton acceptor" evidence="8">
    <location>
        <position position="66"/>
    </location>
</feature>
<feature type="binding site" evidence="8">
    <location>
        <position position="237"/>
    </location>
    <ligand>
        <name>NADP(+)</name>
        <dbReference type="ChEBI" id="CHEBI:58349"/>
    </ligand>
</feature>
<keyword evidence="13" id="KW-1185">Reference proteome</keyword>
<dbReference type="UniPathway" id="UPA00053">
    <property type="reaction ID" value="UER00087"/>
</dbReference>
<dbReference type="Pfam" id="PF18317">
    <property type="entry name" value="SDH_C"/>
    <property type="match status" value="1"/>
</dbReference>
<reference evidence="12 13" key="1">
    <citation type="submission" date="2018-11" db="EMBL/GenBank/DDBJ databases">
        <authorList>
            <person name="Ye M.-Q."/>
            <person name="Du Z.-J."/>
        </authorList>
    </citation>
    <scope>NUCLEOTIDE SEQUENCE [LARGE SCALE GENOMIC DNA]</scope>
    <source>
        <strain evidence="12 13">U0105</strain>
    </source>
</reference>
<comment type="pathway">
    <text evidence="1 8">Metabolic intermediate biosynthesis; chorismate biosynthesis; chorismate from D-erythrose 4-phosphate and phosphoenolpyruvate: step 4/7.</text>
</comment>
<dbReference type="PANTHER" id="PTHR21089">
    <property type="entry name" value="SHIKIMATE DEHYDROGENASE"/>
    <property type="match status" value="1"/>
</dbReference>
<evidence type="ECO:0000259" key="10">
    <source>
        <dbReference type="Pfam" id="PF08501"/>
    </source>
</evidence>
<comment type="catalytic activity">
    <reaction evidence="7 8">
        <text>shikimate + NADP(+) = 3-dehydroshikimate + NADPH + H(+)</text>
        <dbReference type="Rhea" id="RHEA:17737"/>
        <dbReference type="ChEBI" id="CHEBI:15378"/>
        <dbReference type="ChEBI" id="CHEBI:16630"/>
        <dbReference type="ChEBI" id="CHEBI:36208"/>
        <dbReference type="ChEBI" id="CHEBI:57783"/>
        <dbReference type="ChEBI" id="CHEBI:58349"/>
        <dbReference type="EC" id="1.1.1.25"/>
    </reaction>
</comment>
<feature type="binding site" evidence="8">
    <location>
        <position position="78"/>
    </location>
    <ligand>
        <name>NADP(+)</name>
        <dbReference type="ChEBI" id="CHEBI:58349"/>
    </ligand>
</feature>
<evidence type="ECO:0000256" key="1">
    <source>
        <dbReference type="ARBA" id="ARBA00004871"/>
    </source>
</evidence>
<dbReference type="InterPro" id="IPR006151">
    <property type="entry name" value="Shikm_DH/Glu-tRNA_Rdtase"/>
</dbReference>
<dbReference type="GO" id="GO:0050661">
    <property type="term" value="F:NADP binding"/>
    <property type="evidence" value="ECO:0007669"/>
    <property type="project" value="InterPro"/>
</dbReference>